<comment type="caution">
    <text evidence="6">The sequence shown here is derived from an EMBL/GenBank/DDBJ whole genome shotgun (WGS) entry which is preliminary data.</text>
</comment>
<dbReference type="PANTHER" id="PTHR46847">
    <property type="entry name" value="D-ALLOSE-BINDING PERIPLASMIC PROTEIN-RELATED"/>
    <property type="match status" value="1"/>
</dbReference>
<evidence type="ECO:0000256" key="2">
    <source>
        <dbReference type="ARBA" id="ARBA00007639"/>
    </source>
</evidence>
<sequence length="389" mass="42048">MGRRGRRGRPRGGGLFQRSARREHAGHHGRPAVPGRGEVRVLRPGGIRPPVEVPQRHPAGARGQAVGADAGAGDGGHRPVRQARRRLPPVLLQRVGGQPVAAGRLEDDAGGGEAAQGDHQVHRPRRRGQGRQADQRHRVLRLPGLQRPHRLPEHHRDPDPAVEAACATKVPVIVFDRGVTTDCPVTFIHPIGGFAFGADGAEFLKEKVKPGGNILALRILPGVDVLEQRWAAANEIFAGSELKVVGVEFTDGDAAKTKSIVSDYIQRVGKIDGVWMDAGATAVAAVEAFQDAGAELPAIVGEDQQDFLRMWADEGLTAVAPTYPTYQWRTPVIAAVKILKGEQVPSEWVLPQPKITQDTVQQYVKQDMPPLHYAMCGCETMSGYPGPWK</sequence>
<evidence type="ECO:0000313" key="6">
    <source>
        <dbReference type="EMBL" id="MFC7615642.1"/>
    </source>
</evidence>
<name>A0ABW2TPC3_9PSEU</name>
<feature type="domain" description="Periplasmic binding protein" evidence="5">
    <location>
        <begin position="159"/>
        <end position="343"/>
    </location>
</feature>
<reference evidence="7" key="1">
    <citation type="journal article" date="2019" name="Int. J. Syst. Evol. Microbiol.">
        <title>The Global Catalogue of Microorganisms (GCM) 10K type strain sequencing project: providing services to taxonomists for standard genome sequencing and annotation.</title>
        <authorList>
            <consortium name="The Broad Institute Genomics Platform"/>
            <consortium name="The Broad Institute Genome Sequencing Center for Infectious Disease"/>
            <person name="Wu L."/>
            <person name="Ma J."/>
        </authorList>
    </citation>
    <scope>NUCLEOTIDE SEQUENCE [LARGE SCALE GENOMIC DNA]</scope>
    <source>
        <strain evidence="7">JCM 17695</strain>
    </source>
</reference>
<feature type="compositionally biased region" description="Low complexity" evidence="4">
    <location>
        <begin position="60"/>
        <end position="71"/>
    </location>
</feature>
<evidence type="ECO:0000313" key="7">
    <source>
        <dbReference type="Proteomes" id="UP001596512"/>
    </source>
</evidence>
<dbReference type="Gene3D" id="3.40.50.2300">
    <property type="match status" value="2"/>
</dbReference>
<dbReference type="Pfam" id="PF13407">
    <property type="entry name" value="Peripla_BP_4"/>
    <property type="match status" value="1"/>
</dbReference>
<dbReference type="PANTHER" id="PTHR46847:SF1">
    <property type="entry name" value="D-ALLOSE-BINDING PERIPLASMIC PROTEIN-RELATED"/>
    <property type="match status" value="1"/>
</dbReference>
<comment type="subcellular location">
    <subcellularLocation>
        <location evidence="1">Cell envelope</location>
    </subcellularLocation>
</comment>
<accession>A0ABW2TPC3</accession>
<feature type="compositionally biased region" description="Basic residues" evidence="4">
    <location>
        <begin position="1"/>
        <end position="10"/>
    </location>
</feature>
<evidence type="ECO:0000256" key="1">
    <source>
        <dbReference type="ARBA" id="ARBA00004196"/>
    </source>
</evidence>
<keyword evidence="3" id="KW-0732">Signal</keyword>
<dbReference type="SUPFAM" id="SSF53822">
    <property type="entry name" value="Periplasmic binding protein-like I"/>
    <property type="match status" value="1"/>
</dbReference>
<organism evidence="6 7">
    <name type="scientific">Actinokineospora soli</name>
    <dbReference type="NCBI Taxonomy" id="1048753"/>
    <lineage>
        <taxon>Bacteria</taxon>
        <taxon>Bacillati</taxon>
        <taxon>Actinomycetota</taxon>
        <taxon>Actinomycetes</taxon>
        <taxon>Pseudonocardiales</taxon>
        <taxon>Pseudonocardiaceae</taxon>
        <taxon>Actinokineospora</taxon>
    </lineage>
</organism>
<feature type="compositionally biased region" description="Basic residues" evidence="4">
    <location>
        <begin position="78"/>
        <end position="87"/>
    </location>
</feature>
<evidence type="ECO:0000256" key="4">
    <source>
        <dbReference type="SAM" id="MobiDB-lite"/>
    </source>
</evidence>
<feature type="compositionally biased region" description="Basic residues" evidence="4">
    <location>
        <begin position="19"/>
        <end position="30"/>
    </location>
</feature>
<dbReference type="EMBL" id="JBHTEY010000004">
    <property type="protein sequence ID" value="MFC7615642.1"/>
    <property type="molecule type" value="Genomic_DNA"/>
</dbReference>
<evidence type="ECO:0000256" key="3">
    <source>
        <dbReference type="ARBA" id="ARBA00022729"/>
    </source>
</evidence>
<comment type="similarity">
    <text evidence="2">Belongs to the bacterial solute-binding protein 2 family.</text>
</comment>
<dbReference type="InterPro" id="IPR028082">
    <property type="entry name" value="Peripla_BP_I"/>
</dbReference>
<gene>
    <name evidence="6" type="ORF">ACFQV2_21195</name>
</gene>
<protein>
    <submittedName>
        <fullName evidence="6">Substrate-binding domain-containing protein</fullName>
    </submittedName>
</protein>
<dbReference type="InterPro" id="IPR025997">
    <property type="entry name" value="SBP_2_dom"/>
</dbReference>
<proteinExistence type="inferred from homology"/>
<dbReference type="Proteomes" id="UP001596512">
    <property type="component" value="Unassembled WGS sequence"/>
</dbReference>
<evidence type="ECO:0000259" key="5">
    <source>
        <dbReference type="Pfam" id="PF13407"/>
    </source>
</evidence>
<feature type="region of interest" description="Disordered" evidence="4">
    <location>
        <begin position="1"/>
        <end position="138"/>
    </location>
</feature>
<keyword evidence="7" id="KW-1185">Reference proteome</keyword>